<evidence type="ECO:0000313" key="4">
    <source>
        <dbReference type="EnsemblMetazoa" id="GMOY003110-PA"/>
    </source>
</evidence>
<dbReference type="SMART" id="SM00312">
    <property type="entry name" value="PX"/>
    <property type="match status" value="1"/>
</dbReference>
<dbReference type="InterPro" id="IPR036871">
    <property type="entry name" value="PX_dom_sf"/>
</dbReference>
<dbReference type="Pfam" id="PF09325">
    <property type="entry name" value="Vps5"/>
    <property type="match status" value="2"/>
</dbReference>
<evidence type="ECO:0000256" key="1">
    <source>
        <dbReference type="ARBA" id="ARBA00010883"/>
    </source>
</evidence>
<dbReference type="PANTHER" id="PTHR10555">
    <property type="entry name" value="SORTING NEXIN"/>
    <property type="match status" value="1"/>
</dbReference>
<dbReference type="CDD" id="cd07623">
    <property type="entry name" value="BAR_SNX1_2"/>
    <property type="match status" value="1"/>
</dbReference>
<reference evidence="4" key="1">
    <citation type="submission" date="2020-05" db="UniProtKB">
        <authorList>
            <consortium name="EnsemblMetazoa"/>
        </authorList>
    </citation>
    <scope>IDENTIFICATION</scope>
    <source>
        <strain evidence="4">Yale</strain>
    </source>
</reference>
<dbReference type="EMBL" id="CCAG010002037">
    <property type="status" value="NOT_ANNOTATED_CDS"/>
    <property type="molecule type" value="Genomic_DNA"/>
</dbReference>
<sequence length="480" mass="54932">MSMESVDDLHDLQRDFADVDINNGVSNIDDEPDEEEEVPAVAAVANNNSINEVVMHRRISSGNMQDVLSDSGDYFIEIAVSEPQKVGDGMSSYLTYKVTTRTNIPKFKRTDFSTLRRFSDFLGIHDLLASKYIKLGKIVPPAPSKNILGTTKVKISPQQSEPGTGVNVEWVEQRRAALERFINRTAQHPVLRVDLDFINFLESDQVELPRAVNTATLSGAAVVRLFNKVGETVNKITYKMDENDPWFDEKITEVENLDANLQRLYAALKSLVTTRKELANLTGLVAKSAAMLSTCEEHTGLSRALSSLADTEEKIEILRAEQSNSDFYILAECVKDYLGLFGAIKSAFHERVKVFQYWQNAQVQLTKRRENRGRYEMANRTDKLEQAHQEVEEVRKRKVCQKFNADNAVIKFQWQVKVQRCQQQFEEISAEIKKEMERFELSRVKDFKNSIIRYIEDQMAHQQQIISYWEAFIPSAREIV</sequence>
<dbReference type="InterPro" id="IPR015404">
    <property type="entry name" value="Vps5_C"/>
</dbReference>
<dbReference type="PANTHER" id="PTHR10555:SF170">
    <property type="entry name" value="FI18122P1"/>
    <property type="match status" value="1"/>
</dbReference>
<evidence type="ECO:0000259" key="3">
    <source>
        <dbReference type="PROSITE" id="PS50195"/>
    </source>
</evidence>
<dbReference type="GO" id="GO:0005829">
    <property type="term" value="C:cytosol"/>
    <property type="evidence" value="ECO:0007669"/>
    <property type="project" value="GOC"/>
</dbReference>
<dbReference type="Gene3D" id="3.30.1520.10">
    <property type="entry name" value="Phox-like domain"/>
    <property type="match status" value="1"/>
</dbReference>
<dbReference type="SUPFAM" id="SSF64268">
    <property type="entry name" value="PX domain"/>
    <property type="match status" value="1"/>
</dbReference>
<evidence type="ECO:0000256" key="2">
    <source>
        <dbReference type="SAM" id="Coils"/>
    </source>
</evidence>
<dbReference type="PhylomeDB" id="A0A1B0FH39"/>
<keyword evidence="2" id="KW-0175">Coiled coil</keyword>
<dbReference type="Gene3D" id="1.20.1270.60">
    <property type="entry name" value="Arfaptin homology (AH) domain/BAR domain"/>
    <property type="match status" value="1"/>
</dbReference>
<feature type="coiled-coil region" evidence="2">
    <location>
        <begin position="377"/>
        <end position="438"/>
    </location>
</feature>
<accession>A0A1B0FH39</accession>
<organism evidence="4 5">
    <name type="scientific">Glossina morsitans morsitans</name>
    <name type="common">Savannah tsetse fly</name>
    <dbReference type="NCBI Taxonomy" id="37546"/>
    <lineage>
        <taxon>Eukaryota</taxon>
        <taxon>Metazoa</taxon>
        <taxon>Ecdysozoa</taxon>
        <taxon>Arthropoda</taxon>
        <taxon>Hexapoda</taxon>
        <taxon>Insecta</taxon>
        <taxon>Pterygota</taxon>
        <taxon>Neoptera</taxon>
        <taxon>Endopterygota</taxon>
        <taxon>Diptera</taxon>
        <taxon>Brachycera</taxon>
        <taxon>Muscomorpha</taxon>
        <taxon>Hippoboscoidea</taxon>
        <taxon>Glossinidae</taxon>
        <taxon>Glossina</taxon>
    </lineage>
</organism>
<keyword evidence="5" id="KW-1185">Reference proteome</keyword>
<dbReference type="CDD" id="cd06859">
    <property type="entry name" value="PX_SNX1_2_like"/>
    <property type="match status" value="1"/>
</dbReference>
<proteinExistence type="inferred from homology"/>
<name>A0A1B0FH39_GLOMM</name>
<dbReference type="Proteomes" id="UP000092444">
    <property type="component" value="Unassembled WGS sequence"/>
</dbReference>
<comment type="similarity">
    <text evidence="1">Belongs to the sorting nexin family.</text>
</comment>
<dbReference type="Pfam" id="PF00787">
    <property type="entry name" value="PX"/>
    <property type="match status" value="1"/>
</dbReference>
<evidence type="ECO:0000313" key="5">
    <source>
        <dbReference type="Proteomes" id="UP000092444"/>
    </source>
</evidence>
<dbReference type="FunFam" id="3.30.1520.10:FF:000047">
    <property type="entry name" value="Sorting nexin"/>
    <property type="match status" value="1"/>
</dbReference>
<feature type="domain" description="PX" evidence="3">
    <location>
        <begin position="74"/>
        <end position="207"/>
    </location>
</feature>
<dbReference type="STRING" id="37546.A0A1B0FH39"/>
<dbReference type="InterPro" id="IPR027267">
    <property type="entry name" value="AH/BAR_dom_sf"/>
</dbReference>
<protein>
    <recommendedName>
        <fullName evidence="3">PX domain-containing protein</fullName>
    </recommendedName>
</protein>
<dbReference type="GO" id="GO:0010008">
    <property type="term" value="C:endosome membrane"/>
    <property type="evidence" value="ECO:0007669"/>
    <property type="project" value="TreeGrafter"/>
</dbReference>
<dbReference type="EnsemblMetazoa" id="GMOY003110-RA">
    <property type="protein sequence ID" value="GMOY003110-PA"/>
    <property type="gene ID" value="GMOY003110"/>
</dbReference>
<dbReference type="InterPro" id="IPR001683">
    <property type="entry name" value="PX_dom"/>
</dbReference>
<dbReference type="VEuPathDB" id="VectorBase:GMOY003110"/>
<dbReference type="GO" id="GO:0034498">
    <property type="term" value="P:early endosome to Golgi transport"/>
    <property type="evidence" value="ECO:0007669"/>
    <property type="project" value="TreeGrafter"/>
</dbReference>
<dbReference type="GO" id="GO:0035091">
    <property type="term" value="F:phosphatidylinositol binding"/>
    <property type="evidence" value="ECO:0007669"/>
    <property type="project" value="InterPro"/>
</dbReference>
<dbReference type="PROSITE" id="PS50195">
    <property type="entry name" value="PX"/>
    <property type="match status" value="1"/>
</dbReference>
<dbReference type="AlphaFoldDB" id="A0A1B0FH39"/>